<sequence length="155" mass="17016">MEEALEQARGLARSRLWDGGAWLKLRQEVWEAGLHRVMPLLLESVDRTSQKALEDNCYVSAAGLVDLSLYRRGFPSFRWLSGKTRLAPVVGDAKPPPPLSFSTADELEAGMQLAELDGAPVFVSSEVSQFSHDGLRLDGKHGSRSPEAGLLLRTD</sequence>
<dbReference type="Proteomes" id="UP000626109">
    <property type="component" value="Unassembled WGS sequence"/>
</dbReference>
<reference evidence="2" key="1">
    <citation type="submission" date="2021-02" db="EMBL/GenBank/DDBJ databases">
        <authorList>
            <person name="Dougan E. K."/>
            <person name="Rhodes N."/>
            <person name="Thang M."/>
            <person name="Chan C."/>
        </authorList>
    </citation>
    <scope>NUCLEOTIDE SEQUENCE</scope>
</reference>
<evidence type="ECO:0000313" key="2">
    <source>
        <dbReference type="EMBL" id="CAE8664397.1"/>
    </source>
</evidence>
<dbReference type="AlphaFoldDB" id="A0A813J178"/>
<accession>A0A813J178</accession>
<evidence type="ECO:0000313" key="3">
    <source>
        <dbReference type="Proteomes" id="UP000626109"/>
    </source>
</evidence>
<protein>
    <submittedName>
        <fullName evidence="2">Uncharacterized protein</fullName>
    </submittedName>
</protein>
<name>A0A813J178_POLGL</name>
<dbReference type="Proteomes" id="UP000654075">
    <property type="component" value="Unassembled WGS sequence"/>
</dbReference>
<proteinExistence type="predicted"/>
<dbReference type="EMBL" id="CAJNNV010031074">
    <property type="protein sequence ID" value="CAE8634596.1"/>
    <property type="molecule type" value="Genomic_DNA"/>
</dbReference>
<comment type="caution">
    <text evidence="2">The sequence shown here is derived from an EMBL/GenBank/DDBJ whole genome shotgun (WGS) entry which is preliminary data.</text>
</comment>
<feature type="non-terminal residue" evidence="2">
    <location>
        <position position="155"/>
    </location>
</feature>
<gene>
    <name evidence="1" type="ORF">PGLA1383_LOCUS50244</name>
    <name evidence="2" type="ORF">PGLA2088_LOCUS15566</name>
</gene>
<dbReference type="EMBL" id="CAJNNW010019329">
    <property type="protein sequence ID" value="CAE8664397.1"/>
    <property type="molecule type" value="Genomic_DNA"/>
</dbReference>
<organism evidence="2 3">
    <name type="scientific">Polarella glacialis</name>
    <name type="common">Dinoflagellate</name>
    <dbReference type="NCBI Taxonomy" id="89957"/>
    <lineage>
        <taxon>Eukaryota</taxon>
        <taxon>Sar</taxon>
        <taxon>Alveolata</taxon>
        <taxon>Dinophyceae</taxon>
        <taxon>Suessiales</taxon>
        <taxon>Suessiaceae</taxon>
        <taxon>Polarella</taxon>
    </lineage>
</organism>
<evidence type="ECO:0000313" key="1">
    <source>
        <dbReference type="EMBL" id="CAE8634596.1"/>
    </source>
</evidence>
<evidence type="ECO:0000313" key="4">
    <source>
        <dbReference type="Proteomes" id="UP000654075"/>
    </source>
</evidence>
<keyword evidence="4" id="KW-1185">Reference proteome</keyword>